<evidence type="ECO:0000256" key="2">
    <source>
        <dbReference type="SAM" id="MobiDB-lite"/>
    </source>
</evidence>
<protein>
    <submittedName>
        <fullName evidence="3">Uncharacterized protein</fullName>
    </submittedName>
</protein>
<organism evidence="3 4">
    <name type="scientific">Linnemannia gamsii</name>
    <dbReference type="NCBI Taxonomy" id="64522"/>
    <lineage>
        <taxon>Eukaryota</taxon>
        <taxon>Fungi</taxon>
        <taxon>Fungi incertae sedis</taxon>
        <taxon>Mucoromycota</taxon>
        <taxon>Mortierellomycotina</taxon>
        <taxon>Mortierellomycetes</taxon>
        <taxon>Mortierellales</taxon>
        <taxon>Mortierellaceae</taxon>
        <taxon>Linnemannia</taxon>
    </lineage>
</organism>
<dbReference type="EMBL" id="JAAAIN010004198">
    <property type="protein sequence ID" value="KAG0282469.1"/>
    <property type="molecule type" value="Genomic_DNA"/>
</dbReference>
<evidence type="ECO:0000313" key="4">
    <source>
        <dbReference type="Proteomes" id="UP000823405"/>
    </source>
</evidence>
<sequence>MGAYHDPRPVEIIQANGQLHKIWIHRDPAQGMYFPCPHPKCDHISILRSNPARHQYTCPFIQWDLQCANIIPSNSVRFMVMRQVLREQQAAKAVAAPCQPFQKNYLSVRRRVLRERQPNQRSFSVALPLTPPSPSGPAENSDSGDSLSPPDSSVYSDEDEDEDEDADEFDATTPPPPAQPNVCLPVATFNQILANLDHFANTVNQLSTQFNRQTGKIEQMSETMEKVEAQISALRSQNARLEASIKSIEDDMDTAMHNLLDMWEDNEELEKELE</sequence>
<feature type="coiled-coil region" evidence="1">
    <location>
        <begin position="210"/>
        <end position="258"/>
    </location>
</feature>
<reference evidence="3" key="1">
    <citation type="journal article" date="2020" name="Fungal Divers.">
        <title>Resolving the Mortierellaceae phylogeny through synthesis of multi-gene phylogenetics and phylogenomics.</title>
        <authorList>
            <person name="Vandepol N."/>
            <person name="Liber J."/>
            <person name="Desiro A."/>
            <person name="Na H."/>
            <person name="Kennedy M."/>
            <person name="Barry K."/>
            <person name="Grigoriev I.V."/>
            <person name="Miller A.N."/>
            <person name="O'Donnell K."/>
            <person name="Stajich J.E."/>
            <person name="Bonito G."/>
        </authorList>
    </citation>
    <scope>NUCLEOTIDE SEQUENCE</scope>
    <source>
        <strain evidence="3">NVP60</strain>
    </source>
</reference>
<feature type="non-terminal residue" evidence="3">
    <location>
        <position position="274"/>
    </location>
</feature>
<name>A0A9P6QQQ1_9FUNG</name>
<dbReference type="AlphaFoldDB" id="A0A9P6QQQ1"/>
<accession>A0A9P6QQQ1</accession>
<feature type="region of interest" description="Disordered" evidence="2">
    <location>
        <begin position="117"/>
        <end position="181"/>
    </location>
</feature>
<dbReference type="OrthoDB" id="10608831at2759"/>
<keyword evidence="1" id="KW-0175">Coiled coil</keyword>
<dbReference type="Proteomes" id="UP000823405">
    <property type="component" value="Unassembled WGS sequence"/>
</dbReference>
<feature type="compositionally biased region" description="Low complexity" evidence="2">
    <location>
        <begin position="141"/>
        <end position="153"/>
    </location>
</feature>
<proteinExistence type="predicted"/>
<dbReference type="Gene3D" id="1.20.5.170">
    <property type="match status" value="1"/>
</dbReference>
<keyword evidence="4" id="KW-1185">Reference proteome</keyword>
<comment type="caution">
    <text evidence="3">The sequence shown here is derived from an EMBL/GenBank/DDBJ whole genome shotgun (WGS) entry which is preliminary data.</text>
</comment>
<feature type="compositionally biased region" description="Acidic residues" evidence="2">
    <location>
        <begin position="156"/>
        <end position="170"/>
    </location>
</feature>
<gene>
    <name evidence="3" type="ORF">BGZ97_008969</name>
</gene>
<evidence type="ECO:0000313" key="3">
    <source>
        <dbReference type="EMBL" id="KAG0282469.1"/>
    </source>
</evidence>
<evidence type="ECO:0000256" key="1">
    <source>
        <dbReference type="SAM" id="Coils"/>
    </source>
</evidence>